<name>A0ABY6Z718_9BACL</name>
<gene>
    <name evidence="1" type="ORF">NZD86_08330</name>
</gene>
<dbReference type="EMBL" id="CP104064">
    <property type="protein sequence ID" value="WAH38473.1"/>
    <property type="molecule type" value="Genomic_DNA"/>
</dbReference>
<dbReference type="Proteomes" id="UP001164803">
    <property type="component" value="Chromosome"/>
</dbReference>
<evidence type="ECO:0000313" key="1">
    <source>
        <dbReference type="EMBL" id="WAH38473.1"/>
    </source>
</evidence>
<accession>A0ABY6Z718</accession>
<proteinExistence type="predicted"/>
<protein>
    <submittedName>
        <fullName evidence="1">Uncharacterized protein</fullName>
    </submittedName>
</protein>
<evidence type="ECO:0000313" key="2">
    <source>
        <dbReference type="Proteomes" id="UP001164803"/>
    </source>
</evidence>
<reference evidence="1" key="1">
    <citation type="submission" date="2022-08" db="EMBL/GenBank/DDBJ databases">
        <title>Alicyclobacillus dauci DSM2870, complete genome.</title>
        <authorList>
            <person name="Wang Q."/>
            <person name="Cai R."/>
            <person name="Wang Z."/>
        </authorList>
    </citation>
    <scope>NUCLEOTIDE SEQUENCE</scope>
    <source>
        <strain evidence="1">DSM 28700</strain>
    </source>
</reference>
<dbReference type="RefSeq" id="WP_268046048.1">
    <property type="nucleotide sequence ID" value="NZ_CP104064.1"/>
</dbReference>
<keyword evidence="2" id="KW-1185">Reference proteome</keyword>
<organism evidence="1 2">
    <name type="scientific">Alicyclobacillus dauci</name>
    <dbReference type="NCBI Taxonomy" id="1475485"/>
    <lineage>
        <taxon>Bacteria</taxon>
        <taxon>Bacillati</taxon>
        <taxon>Bacillota</taxon>
        <taxon>Bacilli</taxon>
        <taxon>Bacillales</taxon>
        <taxon>Alicyclobacillaceae</taxon>
        <taxon>Alicyclobacillus</taxon>
    </lineage>
</organism>
<sequence>MKAHQLVVIFNVKVTGSAEIVVTAGSTTDPQVNIANLLGFTIGNALKRMFARGYRLTFVTDKFFVCTKNLQCPVKHGNQRPTIVLHRENGLTLFHPRKSARKAG</sequence>